<evidence type="ECO:0000313" key="2">
    <source>
        <dbReference type="EMBL" id="CAB4173219.1"/>
    </source>
</evidence>
<evidence type="ECO:0000313" key="5">
    <source>
        <dbReference type="EMBL" id="CAB4216029.1"/>
    </source>
</evidence>
<dbReference type="EMBL" id="LR796797">
    <property type="protein sequence ID" value="CAB4166880.1"/>
    <property type="molecule type" value="Genomic_DNA"/>
</dbReference>
<dbReference type="EMBL" id="LR796892">
    <property type="protein sequence ID" value="CAB4173219.1"/>
    <property type="molecule type" value="Genomic_DNA"/>
</dbReference>
<accession>A0A6J5SN78</accession>
<reference evidence="5" key="1">
    <citation type="submission" date="2020-05" db="EMBL/GenBank/DDBJ databases">
        <authorList>
            <person name="Chiriac C."/>
            <person name="Salcher M."/>
            <person name="Ghai R."/>
            <person name="Kavagutti S V."/>
        </authorList>
    </citation>
    <scope>NUCLEOTIDE SEQUENCE</scope>
</reference>
<proteinExistence type="predicted"/>
<name>A0A6J5SN78_9CAUD</name>
<sequence>MIALILIVSIAGAELLRQWWTGALDDREVRR</sequence>
<evidence type="ECO:0000313" key="1">
    <source>
        <dbReference type="EMBL" id="CAB4166880.1"/>
    </source>
</evidence>
<evidence type="ECO:0000313" key="3">
    <source>
        <dbReference type="EMBL" id="CAB4179613.1"/>
    </source>
</evidence>
<organism evidence="5">
    <name type="scientific">uncultured Caudovirales phage</name>
    <dbReference type="NCBI Taxonomy" id="2100421"/>
    <lineage>
        <taxon>Viruses</taxon>
        <taxon>Duplodnaviria</taxon>
        <taxon>Heunggongvirae</taxon>
        <taxon>Uroviricota</taxon>
        <taxon>Caudoviricetes</taxon>
        <taxon>Peduoviridae</taxon>
        <taxon>Maltschvirus</taxon>
        <taxon>Maltschvirus maltsch</taxon>
    </lineage>
</organism>
<dbReference type="EMBL" id="LR797339">
    <property type="protein sequence ID" value="CAB4203782.1"/>
    <property type="molecule type" value="Genomic_DNA"/>
</dbReference>
<gene>
    <name evidence="3" type="ORF">UFOVP1023_15</name>
    <name evidence="4" type="ORF">UFOVP1383_3</name>
    <name evidence="5" type="ORF">UFOVP1477_45</name>
    <name evidence="1" type="ORF">UFOVP848_38</name>
    <name evidence="2" type="ORF">UFOVP945_27</name>
</gene>
<dbReference type="EMBL" id="LR796982">
    <property type="protein sequence ID" value="CAB4179613.1"/>
    <property type="molecule type" value="Genomic_DNA"/>
</dbReference>
<protein>
    <submittedName>
        <fullName evidence="5">Uncharacterized protein</fullName>
    </submittedName>
</protein>
<evidence type="ECO:0000313" key="4">
    <source>
        <dbReference type="EMBL" id="CAB4203782.1"/>
    </source>
</evidence>
<dbReference type="EMBL" id="LR797436">
    <property type="protein sequence ID" value="CAB4216029.1"/>
    <property type="molecule type" value="Genomic_DNA"/>
</dbReference>